<evidence type="ECO:0000259" key="9">
    <source>
        <dbReference type="PROSITE" id="PS51755"/>
    </source>
</evidence>
<dbReference type="EMBL" id="QFQI01000001">
    <property type="protein sequence ID" value="PZQ63115.1"/>
    <property type="molecule type" value="Genomic_DNA"/>
</dbReference>
<dbReference type="SMART" id="SM00448">
    <property type="entry name" value="REC"/>
    <property type="match status" value="1"/>
</dbReference>
<dbReference type="CDD" id="cd17574">
    <property type="entry name" value="REC_OmpR"/>
    <property type="match status" value="1"/>
</dbReference>
<dbReference type="GO" id="GO:0005829">
    <property type="term" value="C:cytosol"/>
    <property type="evidence" value="ECO:0007669"/>
    <property type="project" value="TreeGrafter"/>
</dbReference>
<organism evidence="10 11">
    <name type="scientific">Sphingomonas taxi</name>
    <dbReference type="NCBI Taxonomy" id="1549858"/>
    <lineage>
        <taxon>Bacteria</taxon>
        <taxon>Pseudomonadati</taxon>
        <taxon>Pseudomonadota</taxon>
        <taxon>Alphaproteobacteria</taxon>
        <taxon>Sphingomonadales</taxon>
        <taxon>Sphingomonadaceae</taxon>
        <taxon>Sphingomonas</taxon>
    </lineage>
</organism>
<keyword evidence="2" id="KW-0902">Two-component regulatory system</keyword>
<dbReference type="GO" id="GO:0032993">
    <property type="term" value="C:protein-DNA complex"/>
    <property type="evidence" value="ECO:0007669"/>
    <property type="project" value="TreeGrafter"/>
</dbReference>
<feature type="DNA-binding region" description="OmpR/PhoB-type" evidence="7">
    <location>
        <begin position="126"/>
        <end position="224"/>
    </location>
</feature>
<feature type="domain" description="Response regulatory" evidence="8">
    <location>
        <begin position="2"/>
        <end position="116"/>
    </location>
</feature>
<evidence type="ECO:0000256" key="2">
    <source>
        <dbReference type="ARBA" id="ARBA00023012"/>
    </source>
</evidence>
<name>A0A2W5PK06_9SPHN</name>
<dbReference type="SUPFAM" id="SSF46894">
    <property type="entry name" value="C-terminal effector domain of the bipartite response regulators"/>
    <property type="match status" value="1"/>
</dbReference>
<dbReference type="AlphaFoldDB" id="A0A2W5PK06"/>
<dbReference type="Pfam" id="PF00486">
    <property type="entry name" value="Trans_reg_C"/>
    <property type="match status" value="1"/>
</dbReference>
<comment type="caution">
    <text evidence="10">The sequence shown here is derived from an EMBL/GenBank/DDBJ whole genome shotgun (WGS) entry which is preliminary data.</text>
</comment>
<dbReference type="Gene3D" id="3.40.50.2300">
    <property type="match status" value="1"/>
</dbReference>
<keyword evidence="3" id="KW-0805">Transcription regulation</keyword>
<dbReference type="Gene3D" id="1.10.10.10">
    <property type="entry name" value="Winged helix-like DNA-binding domain superfamily/Winged helix DNA-binding domain"/>
    <property type="match status" value="1"/>
</dbReference>
<proteinExistence type="predicted"/>
<accession>A0A2W5PK06</accession>
<dbReference type="InterPro" id="IPR016032">
    <property type="entry name" value="Sig_transdc_resp-reg_C-effctor"/>
</dbReference>
<dbReference type="SUPFAM" id="SSF52172">
    <property type="entry name" value="CheY-like"/>
    <property type="match status" value="1"/>
</dbReference>
<evidence type="ECO:0000313" key="10">
    <source>
        <dbReference type="EMBL" id="PZQ63115.1"/>
    </source>
</evidence>
<evidence type="ECO:0000256" key="6">
    <source>
        <dbReference type="PROSITE-ProRule" id="PRU00169"/>
    </source>
</evidence>
<dbReference type="InterPro" id="IPR001789">
    <property type="entry name" value="Sig_transdc_resp-reg_receiver"/>
</dbReference>
<dbReference type="CDD" id="cd00383">
    <property type="entry name" value="trans_reg_C"/>
    <property type="match status" value="1"/>
</dbReference>
<evidence type="ECO:0000256" key="1">
    <source>
        <dbReference type="ARBA" id="ARBA00022553"/>
    </source>
</evidence>
<sequence length="225" mass="24593">MNLLLVEDDELYAASLAEELRQIGHAVTIAPTGPDALIAVERDAFDAIVLDCMLPHLGGSGVALRLRERGKRMPILMLSALERSAEKIAGLTAGADDYVVKPTPAAEIDARLKALIRARGWSEPGADTLRAGDIVVNPAHVRAWRGERSLDLARLEFRLLVELVRHKGSVLTRAMLIENVWGYEFEPGGNIVDAQVRMLRRKLTAAGEGDPIVTRRGVGYMLLDD</sequence>
<evidence type="ECO:0000313" key="11">
    <source>
        <dbReference type="Proteomes" id="UP000249229"/>
    </source>
</evidence>
<dbReference type="PROSITE" id="PS51755">
    <property type="entry name" value="OMPR_PHOB"/>
    <property type="match status" value="1"/>
</dbReference>
<feature type="domain" description="OmpR/PhoB-type" evidence="9">
    <location>
        <begin position="126"/>
        <end position="224"/>
    </location>
</feature>
<dbReference type="InterPro" id="IPR039420">
    <property type="entry name" value="WalR-like"/>
</dbReference>
<dbReference type="GO" id="GO:0006355">
    <property type="term" value="P:regulation of DNA-templated transcription"/>
    <property type="evidence" value="ECO:0007669"/>
    <property type="project" value="InterPro"/>
</dbReference>
<keyword evidence="1 6" id="KW-0597">Phosphoprotein</keyword>
<dbReference type="SMART" id="SM00862">
    <property type="entry name" value="Trans_reg_C"/>
    <property type="match status" value="1"/>
</dbReference>
<protein>
    <submittedName>
        <fullName evidence="10">DNA-binding response regulator</fullName>
    </submittedName>
</protein>
<dbReference type="InterPro" id="IPR001867">
    <property type="entry name" value="OmpR/PhoB-type_DNA-bd"/>
</dbReference>
<dbReference type="Proteomes" id="UP000249229">
    <property type="component" value="Unassembled WGS sequence"/>
</dbReference>
<gene>
    <name evidence="10" type="ORF">DI544_02820</name>
</gene>
<dbReference type="GO" id="GO:0000156">
    <property type="term" value="F:phosphorelay response regulator activity"/>
    <property type="evidence" value="ECO:0007669"/>
    <property type="project" value="TreeGrafter"/>
</dbReference>
<dbReference type="InterPro" id="IPR011006">
    <property type="entry name" value="CheY-like_superfamily"/>
</dbReference>
<feature type="modified residue" description="4-aspartylphosphate" evidence="6">
    <location>
        <position position="51"/>
    </location>
</feature>
<evidence type="ECO:0000259" key="8">
    <source>
        <dbReference type="PROSITE" id="PS50110"/>
    </source>
</evidence>
<evidence type="ECO:0000256" key="5">
    <source>
        <dbReference type="ARBA" id="ARBA00023163"/>
    </source>
</evidence>
<dbReference type="PANTHER" id="PTHR48111:SF22">
    <property type="entry name" value="REGULATOR OF RPOS"/>
    <property type="match status" value="1"/>
</dbReference>
<evidence type="ECO:0000256" key="3">
    <source>
        <dbReference type="ARBA" id="ARBA00023015"/>
    </source>
</evidence>
<dbReference type="GO" id="GO:0000976">
    <property type="term" value="F:transcription cis-regulatory region binding"/>
    <property type="evidence" value="ECO:0007669"/>
    <property type="project" value="TreeGrafter"/>
</dbReference>
<evidence type="ECO:0000256" key="7">
    <source>
        <dbReference type="PROSITE-ProRule" id="PRU01091"/>
    </source>
</evidence>
<dbReference type="PANTHER" id="PTHR48111">
    <property type="entry name" value="REGULATOR OF RPOS"/>
    <property type="match status" value="1"/>
</dbReference>
<keyword evidence="5" id="KW-0804">Transcription</keyword>
<keyword evidence="4 7" id="KW-0238">DNA-binding</keyword>
<reference evidence="10 11" key="1">
    <citation type="submission" date="2017-08" db="EMBL/GenBank/DDBJ databases">
        <title>Infants hospitalized years apart are colonized by the same room-sourced microbial strains.</title>
        <authorList>
            <person name="Brooks B."/>
            <person name="Olm M.R."/>
            <person name="Firek B.A."/>
            <person name="Baker R."/>
            <person name="Thomas B.C."/>
            <person name="Morowitz M.J."/>
            <person name="Banfield J.F."/>
        </authorList>
    </citation>
    <scope>NUCLEOTIDE SEQUENCE [LARGE SCALE GENOMIC DNA]</scope>
    <source>
        <strain evidence="10">S2_005_001_R1_22</strain>
    </source>
</reference>
<evidence type="ECO:0000256" key="4">
    <source>
        <dbReference type="ARBA" id="ARBA00023125"/>
    </source>
</evidence>
<dbReference type="Pfam" id="PF00072">
    <property type="entry name" value="Response_reg"/>
    <property type="match status" value="1"/>
</dbReference>
<dbReference type="InterPro" id="IPR036388">
    <property type="entry name" value="WH-like_DNA-bd_sf"/>
</dbReference>
<dbReference type="PROSITE" id="PS50110">
    <property type="entry name" value="RESPONSE_REGULATORY"/>
    <property type="match status" value="1"/>
</dbReference>